<organism evidence="2 3">
    <name type="scientific">Paspalum notatum var. saurae</name>
    <dbReference type="NCBI Taxonomy" id="547442"/>
    <lineage>
        <taxon>Eukaryota</taxon>
        <taxon>Viridiplantae</taxon>
        <taxon>Streptophyta</taxon>
        <taxon>Embryophyta</taxon>
        <taxon>Tracheophyta</taxon>
        <taxon>Spermatophyta</taxon>
        <taxon>Magnoliopsida</taxon>
        <taxon>Liliopsida</taxon>
        <taxon>Poales</taxon>
        <taxon>Poaceae</taxon>
        <taxon>PACMAD clade</taxon>
        <taxon>Panicoideae</taxon>
        <taxon>Andropogonodae</taxon>
        <taxon>Paspaleae</taxon>
        <taxon>Paspalinae</taxon>
        <taxon>Paspalum</taxon>
    </lineage>
</organism>
<dbReference type="Proteomes" id="UP001341281">
    <property type="component" value="Chromosome 02"/>
</dbReference>
<feature type="compositionally biased region" description="Polar residues" evidence="1">
    <location>
        <begin position="64"/>
        <end position="74"/>
    </location>
</feature>
<dbReference type="EMBL" id="CP144746">
    <property type="protein sequence ID" value="WVZ61389.1"/>
    <property type="molecule type" value="Genomic_DNA"/>
</dbReference>
<gene>
    <name evidence="2" type="ORF">U9M48_011272</name>
</gene>
<evidence type="ECO:0000313" key="2">
    <source>
        <dbReference type="EMBL" id="WVZ61389.1"/>
    </source>
</evidence>
<accession>A0AAQ3SWY0</accession>
<feature type="region of interest" description="Disordered" evidence="1">
    <location>
        <begin position="1"/>
        <end position="80"/>
    </location>
</feature>
<sequence length="80" mass="8383">MDGQGSGYRNFFSQGSFSSPLNGDAATTYEEECAPRTPQGMFHIPPPSSRNARCSSIKASSSSPARNGSCSPTKPTAPPE</sequence>
<evidence type="ECO:0000313" key="3">
    <source>
        <dbReference type="Proteomes" id="UP001341281"/>
    </source>
</evidence>
<evidence type="ECO:0000256" key="1">
    <source>
        <dbReference type="SAM" id="MobiDB-lite"/>
    </source>
</evidence>
<proteinExistence type="predicted"/>
<protein>
    <submittedName>
        <fullName evidence="2">Uncharacterized protein</fullName>
    </submittedName>
</protein>
<feature type="compositionally biased region" description="Polar residues" evidence="1">
    <location>
        <begin position="11"/>
        <end position="21"/>
    </location>
</feature>
<name>A0AAQ3SWY0_PASNO</name>
<reference evidence="2 3" key="1">
    <citation type="submission" date="2024-02" db="EMBL/GenBank/DDBJ databases">
        <title>High-quality chromosome-scale genome assembly of Pensacola bahiagrass (Paspalum notatum Flugge var. saurae).</title>
        <authorList>
            <person name="Vega J.M."/>
            <person name="Podio M."/>
            <person name="Orjuela J."/>
            <person name="Siena L.A."/>
            <person name="Pessino S.C."/>
            <person name="Combes M.C."/>
            <person name="Mariac C."/>
            <person name="Albertini E."/>
            <person name="Pupilli F."/>
            <person name="Ortiz J.P.A."/>
            <person name="Leblanc O."/>
        </authorList>
    </citation>
    <scope>NUCLEOTIDE SEQUENCE [LARGE SCALE GENOMIC DNA]</scope>
    <source>
        <strain evidence="2">R1</strain>
        <tissue evidence="2">Leaf</tissue>
    </source>
</reference>
<dbReference type="AlphaFoldDB" id="A0AAQ3SWY0"/>
<feature type="non-terminal residue" evidence="2">
    <location>
        <position position="1"/>
    </location>
</feature>
<keyword evidence="3" id="KW-1185">Reference proteome</keyword>